<dbReference type="Pfam" id="PF07714">
    <property type="entry name" value="PK_Tyr_Ser-Thr"/>
    <property type="match status" value="1"/>
</dbReference>
<sequence length="621" mass="72203">MTSKTNDTISALQNAIEISEEIQTIFDQTNCNKEVIKPLAECVKESSLWLVDLNPSEEKCKLAFEKYINVLLKIKSYVNELSRHGNFSERFLKETEEDIKTLHETCMIKHHEAIQEFRLSLNLDYDAPIRKNIERAFTDIVLMNKGIEVPNSELERIRLDPELICDEDDEEPETRGNKEQIKRQLYGSQEVAVKKIEGESRNSIDKYALFMSKLSHCNHIEKFYGTLLIEHDLYVVTEWARIGNLEDFLRSSHEFSWPRRLKIAEQIANALEFLHRAEIYHHNVKSRNVLLDEHLDAKLTGFDSSRFKLQSTTSHYESISRLRWTAPEKSKQNFVPYSKKCDVYSFSIVLWEIGTREKPFKEIADFEVKKHVIEGGRPTPIPTDAPPDYIKLMKEGWSGESKRRPHVQDMRERLHKLVRQNRGGSSSPLPPSLLDNESVDLKNQSQSLFLPSDCNEAVDSEKRVQYPLPSIPDVIKLHSQKKYAEAFQFFQQYAEKEKSATAKFYCGCYLYYEKYGIAKDEDKAIVYLRQAADAGIVDAQFHYAKVCLHGITYDSENGFRYLKKAIEKNYIPALEMWAQILYDGSFGQQINLSEAYKIWEQAERKGSKNAKEKLKLFDKQE</sequence>
<evidence type="ECO:0000259" key="6">
    <source>
        <dbReference type="PROSITE" id="PS50011"/>
    </source>
</evidence>
<dbReference type="SUPFAM" id="SSF56112">
    <property type="entry name" value="Protein kinase-like (PK-like)"/>
    <property type="match status" value="1"/>
</dbReference>
<dbReference type="InterPro" id="IPR001245">
    <property type="entry name" value="Ser-Thr/Tyr_kinase_cat_dom"/>
</dbReference>
<evidence type="ECO:0000256" key="5">
    <source>
        <dbReference type="SAM" id="MobiDB-lite"/>
    </source>
</evidence>
<proteinExistence type="predicted"/>
<evidence type="ECO:0000256" key="1">
    <source>
        <dbReference type="ARBA" id="ARBA00022679"/>
    </source>
</evidence>
<reference evidence="7" key="1">
    <citation type="submission" date="2021-06" db="EMBL/GenBank/DDBJ databases">
        <authorList>
            <person name="Kallberg Y."/>
            <person name="Tangrot J."/>
            <person name="Rosling A."/>
        </authorList>
    </citation>
    <scope>NUCLEOTIDE SEQUENCE</scope>
    <source>
        <strain evidence="7">CL551</strain>
    </source>
</reference>
<dbReference type="GO" id="GO:0005524">
    <property type="term" value="F:ATP binding"/>
    <property type="evidence" value="ECO:0007669"/>
    <property type="project" value="UniProtKB-KW"/>
</dbReference>
<dbReference type="AlphaFoldDB" id="A0A9N9DQU8"/>
<comment type="caution">
    <text evidence="7">The sequence shown here is derived from an EMBL/GenBank/DDBJ whole genome shotgun (WGS) entry which is preliminary data.</text>
</comment>
<dbReference type="Proteomes" id="UP000789342">
    <property type="component" value="Unassembled WGS sequence"/>
</dbReference>
<dbReference type="OrthoDB" id="2314769at2759"/>
<dbReference type="InterPro" id="IPR011009">
    <property type="entry name" value="Kinase-like_dom_sf"/>
</dbReference>
<dbReference type="PROSITE" id="PS50011">
    <property type="entry name" value="PROTEIN_KINASE_DOM"/>
    <property type="match status" value="1"/>
</dbReference>
<feature type="region of interest" description="Disordered" evidence="5">
    <location>
        <begin position="417"/>
        <end position="436"/>
    </location>
</feature>
<evidence type="ECO:0000256" key="2">
    <source>
        <dbReference type="ARBA" id="ARBA00022741"/>
    </source>
</evidence>
<dbReference type="EMBL" id="CAJVPV010009735">
    <property type="protein sequence ID" value="CAG8644798.1"/>
    <property type="molecule type" value="Genomic_DNA"/>
</dbReference>
<gene>
    <name evidence="7" type="ORF">AMORRO_LOCUS9685</name>
</gene>
<keyword evidence="1" id="KW-0808">Transferase</keyword>
<accession>A0A9N9DQU8</accession>
<dbReference type="InterPro" id="IPR051681">
    <property type="entry name" value="Ser/Thr_Kinases-Pseudokinases"/>
</dbReference>
<dbReference type="Gene3D" id="1.25.40.10">
    <property type="entry name" value="Tetratricopeptide repeat domain"/>
    <property type="match status" value="1"/>
</dbReference>
<evidence type="ECO:0000313" key="7">
    <source>
        <dbReference type="EMBL" id="CAG8644798.1"/>
    </source>
</evidence>
<dbReference type="GO" id="GO:0004674">
    <property type="term" value="F:protein serine/threonine kinase activity"/>
    <property type="evidence" value="ECO:0007669"/>
    <property type="project" value="TreeGrafter"/>
</dbReference>
<dbReference type="Gene3D" id="1.10.510.10">
    <property type="entry name" value="Transferase(Phosphotransferase) domain 1"/>
    <property type="match status" value="1"/>
</dbReference>
<protein>
    <submittedName>
        <fullName evidence="7">8971_t:CDS:1</fullName>
    </submittedName>
</protein>
<organism evidence="7 8">
    <name type="scientific">Acaulospora morrowiae</name>
    <dbReference type="NCBI Taxonomy" id="94023"/>
    <lineage>
        <taxon>Eukaryota</taxon>
        <taxon>Fungi</taxon>
        <taxon>Fungi incertae sedis</taxon>
        <taxon>Mucoromycota</taxon>
        <taxon>Glomeromycotina</taxon>
        <taxon>Glomeromycetes</taxon>
        <taxon>Diversisporales</taxon>
        <taxon>Acaulosporaceae</taxon>
        <taxon>Acaulospora</taxon>
    </lineage>
</organism>
<dbReference type="PANTHER" id="PTHR44329:SF288">
    <property type="entry name" value="MITOGEN-ACTIVATED PROTEIN KINASE KINASE KINASE 20"/>
    <property type="match status" value="1"/>
</dbReference>
<dbReference type="PANTHER" id="PTHR44329">
    <property type="entry name" value="SERINE/THREONINE-PROTEIN KINASE TNNI3K-RELATED"/>
    <property type="match status" value="1"/>
</dbReference>
<evidence type="ECO:0000313" key="8">
    <source>
        <dbReference type="Proteomes" id="UP000789342"/>
    </source>
</evidence>
<keyword evidence="3" id="KW-0418">Kinase</keyword>
<evidence type="ECO:0000256" key="4">
    <source>
        <dbReference type="ARBA" id="ARBA00022840"/>
    </source>
</evidence>
<name>A0A9N9DQU8_9GLOM</name>
<feature type="domain" description="Protein kinase" evidence="6">
    <location>
        <begin position="167"/>
        <end position="418"/>
    </location>
</feature>
<dbReference type="InterPro" id="IPR000719">
    <property type="entry name" value="Prot_kinase_dom"/>
</dbReference>
<dbReference type="GO" id="GO:0005737">
    <property type="term" value="C:cytoplasm"/>
    <property type="evidence" value="ECO:0007669"/>
    <property type="project" value="TreeGrafter"/>
</dbReference>
<dbReference type="InterPro" id="IPR011990">
    <property type="entry name" value="TPR-like_helical_dom_sf"/>
</dbReference>
<keyword evidence="4" id="KW-0067">ATP-binding</keyword>
<evidence type="ECO:0000256" key="3">
    <source>
        <dbReference type="ARBA" id="ARBA00022777"/>
    </source>
</evidence>
<keyword evidence="8" id="KW-1185">Reference proteome</keyword>
<keyword evidence="2" id="KW-0547">Nucleotide-binding</keyword>
<dbReference type="InterPro" id="IPR006597">
    <property type="entry name" value="Sel1-like"/>
</dbReference>
<dbReference type="SUPFAM" id="SSF81901">
    <property type="entry name" value="HCP-like"/>
    <property type="match status" value="1"/>
</dbReference>
<dbReference type="SMART" id="SM00671">
    <property type="entry name" value="SEL1"/>
    <property type="match status" value="3"/>
</dbReference>